<accession>A0ABQ4Y5B6</accession>
<reference evidence="2" key="2">
    <citation type="submission" date="2022-01" db="EMBL/GenBank/DDBJ databases">
        <authorList>
            <person name="Yamashiro T."/>
            <person name="Shiraishi A."/>
            <person name="Satake H."/>
            <person name="Nakayama K."/>
        </authorList>
    </citation>
    <scope>NUCLEOTIDE SEQUENCE</scope>
</reference>
<name>A0ABQ4Y5B6_9ASTR</name>
<proteinExistence type="predicted"/>
<gene>
    <name evidence="2" type="ORF">Tco_0705705</name>
</gene>
<feature type="region of interest" description="Disordered" evidence="1">
    <location>
        <begin position="28"/>
        <end position="67"/>
    </location>
</feature>
<dbReference type="Proteomes" id="UP001151760">
    <property type="component" value="Unassembled WGS sequence"/>
</dbReference>
<protein>
    <submittedName>
        <fullName evidence="2">Uncharacterized protein</fullName>
    </submittedName>
</protein>
<dbReference type="EMBL" id="BQNB010010110">
    <property type="protein sequence ID" value="GJS72864.1"/>
    <property type="molecule type" value="Genomic_DNA"/>
</dbReference>
<reference evidence="2" key="1">
    <citation type="journal article" date="2022" name="Int. J. Mol. Sci.">
        <title>Draft Genome of Tanacetum Coccineum: Genomic Comparison of Closely Related Tanacetum-Family Plants.</title>
        <authorList>
            <person name="Yamashiro T."/>
            <person name="Shiraishi A."/>
            <person name="Nakayama K."/>
            <person name="Satake H."/>
        </authorList>
    </citation>
    <scope>NUCLEOTIDE SEQUENCE</scope>
</reference>
<sequence length="67" mass="7320">MKSMQPMLLSMTPMKRYDNLESGCESYMPAAPGELQNSIPLTVPKPLKKLKPPAPSTTQSPSETLCP</sequence>
<evidence type="ECO:0000313" key="2">
    <source>
        <dbReference type="EMBL" id="GJS72864.1"/>
    </source>
</evidence>
<evidence type="ECO:0000313" key="3">
    <source>
        <dbReference type="Proteomes" id="UP001151760"/>
    </source>
</evidence>
<evidence type="ECO:0000256" key="1">
    <source>
        <dbReference type="SAM" id="MobiDB-lite"/>
    </source>
</evidence>
<keyword evidence="3" id="KW-1185">Reference proteome</keyword>
<organism evidence="2 3">
    <name type="scientific">Tanacetum coccineum</name>
    <dbReference type="NCBI Taxonomy" id="301880"/>
    <lineage>
        <taxon>Eukaryota</taxon>
        <taxon>Viridiplantae</taxon>
        <taxon>Streptophyta</taxon>
        <taxon>Embryophyta</taxon>
        <taxon>Tracheophyta</taxon>
        <taxon>Spermatophyta</taxon>
        <taxon>Magnoliopsida</taxon>
        <taxon>eudicotyledons</taxon>
        <taxon>Gunneridae</taxon>
        <taxon>Pentapetalae</taxon>
        <taxon>asterids</taxon>
        <taxon>campanulids</taxon>
        <taxon>Asterales</taxon>
        <taxon>Asteraceae</taxon>
        <taxon>Asteroideae</taxon>
        <taxon>Anthemideae</taxon>
        <taxon>Anthemidinae</taxon>
        <taxon>Tanacetum</taxon>
    </lineage>
</organism>
<comment type="caution">
    <text evidence="2">The sequence shown here is derived from an EMBL/GenBank/DDBJ whole genome shotgun (WGS) entry which is preliminary data.</text>
</comment>
<feature type="compositionally biased region" description="Polar residues" evidence="1">
    <location>
        <begin position="56"/>
        <end position="67"/>
    </location>
</feature>